<reference evidence="15 16" key="1">
    <citation type="submission" date="2017-07" db="EMBL/GenBank/DDBJ databases">
        <title>Leptospira spp. isolated from tropical soils.</title>
        <authorList>
            <person name="Thibeaux R."/>
            <person name="Iraola G."/>
            <person name="Ferres I."/>
            <person name="Bierque E."/>
            <person name="Girault D."/>
            <person name="Soupe-Gilbert M.-E."/>
            <person name="Picardeau M."/>
            <person name="Goarant C."/>
        </authorList>
    </citation>
    <scope>NUCLEOTIDE SEQUENCE [LARGE SCALE GENOMIC DNA]</scope>
    <source>
        <strain evidence="14 16">FH1-B-B1</strain>
        <strain evidence="13 15">FH1-B-C1</strain>
    </source>
</reference>
<dbReference type="EC" id="2.6.1.102" evidence="8"/>
<evidence type="ECO:0000256" key="10">
    <source>
        <dbReference type="PIRSR" id="PIRSR000390-1"/>
    </source>
</evidence>
<dbReference type="GO" id="GO:0102933">
    <property type="term" value="F:GDP-4-dehydro-6-deoxy-D-mannose-4-aminotransferase activity"/>
    <property type="evidence" value="ECO:0007669"/>
    <property type="project" value="UniProtKB-EC"/>
</dbReference>
<protein>
    <recommendedName>
        <fullName evidence="9">GDP-perosamine synthase</fullName>
        <ecNumber evidence="8">2.6.1.102</ecNumber>
    </recommendedName>
</protein>
<dbReference type="Proteomes" id="UP000231962">
    <property type="component" value="Unassembled WGS sequence"/>
</dbReference>
<organism evidence="14 16">
    <name type="scientific">Leptospira perolatii</name>
    <dbReference type="NCBI Taxonomy" id="2023191"/>
    <lineage>
        <taxon>Bacteria</taxon>
        <taxon>Pseudomonadati</taxon>
        <taxon>Spirochaetota</taxon>
        <taxon>Spirochaetia</taxon>
        <taxon>Leptospirales</taxon>
        <taxon>Leptospiraceae</taxon>
        <taxon>Leptospira</taxon>
    </lineage>
</organism>
<evidence type="ECO:0000256" key="4">
    <source>
        <dbReference type="ARBA" id="ARBA00022679"/>
    </source>
</evidence>
<keyword evidence="15" id="KW-1185">Reference proteome</keyword>
<evidence type="ECO:0000256" key="8">
    <source>
        <dbReference type="ARBA" id="ARBA00066317"/>
    </source>
</evidence>
<dbReference type="Gene3D" id="3.90.1150.10">
    <property type="entry name" value="Aspartate Aminotransferase, domain 1"/>
    <property type="match status" value="1"/>
</dbReference>
<dbReference type="OrthoDB" id="9810913at2"/>
<feature type="active site" description="Proton acceptor" evidence="10">
    <location>
        <position position="223"/>
    </location>
</feature>
<keyword evidence="3 14" id="KW-0032">Aminotransferase</keyword>
<accession>A0A2M9ZL53</accession>
<keyword evidence="5 11" id="KW-0663">Pyridoxal phosphate</keyword>
<dbReference type="GO" id="GO:0030170">
    <property type="term" value="F:pyridoxal phosphate binding"/>
    <property type="evidence" value="ECO:0007669"/>
    <property type="project" value="TreeGrafter"/>
</dbReference>
<dbReference type="FunFam" id="3.40.640.10:FF:000090">
    <property type="entry name" value="Pyridoxal phosphate-dependent aminotransferase"/>
    <property type="match status" value="1"/>
</dbReference>
<dbReference type="InterPro" id="IPR015424">
    <property type="entry name" value="PyrdxlP-dep_Trfase"/>
</dbReference>
<evidence type="ECO:0000313" key="16">
    <source>
        <dbReference type="Proteomes" id="UP000231990"/>
    </source>
</evidence>
<comment type="catalytic activity">
    <reaction evidence="7">
        <text>GDP-alpha-D-perosamine + 2-oxoglutarate = GDP-4-dehydro-alpha-D-rhamnose + L-glutamate</text>
        <dbReference type="Rhea" id="RHEA:36779"/>
        <dbReference type="ChEBI" id="CHEBI:16810"/>
        <dbReference type="ChEBI" id="CHEBI:29985"/>
        <dbReference type="ChEBI" id="CHEBI:57964"/>
        <dbReference type="ChEBI" id="CHEBI:73996"/>
        <dbReference type="EC" id="2.6.1.102"/>
    </reaction>
</comment>
<evidence type="ECO:0000256" key="9">
    <source>
        <dbReference type="ARBA" id="ARBA00074221"/>
    </source>
</evidence>
<dbReference type="PANTHER" id="PTHR30244">
    <property type="entry name" value="TRANSAMINASE"/>
    <property type="match status" value="1"/>
</dbReference>
<comment type="pathway">
    <text evidence="2">Bacterial outer membrane biogenesis; LPS O-antigen biosynthesis.</text>
</comment>
<evidence type="ECO:0000256" key="11">
    <source>
        <dbReference type="PIRSR" id="PIRSR000390-2"/>
    </source>
</evidence>
<dbReference type="Proteomes" id="UP000231990">
    <property type="component" value="Unassembled WGS sequence"/>
</dbReference>
<dbReference type="InterPro" id="IPR015421">
    <property type="entry name" value="PyrdxlP-dep_Trfase_major"/>
</dbReference>
<dbReference type="InterPro" id="IPR015422">
    <property type="entry name" value="PyrdxlP-dep_Trfase_small"/>
</dbReference>
<dbReference type="InterPro" id="IPR026385">
    <property type="entry name" value="LegC-like"/>
</dbReference>
<dbReference type="Gene3D" id="3.40.640.10">
    <property type="entry name" value="Type I PLP-dependent aspartate aminotransferase-like (Major domain)"/>
    <property type="match status" value="1"/>
</dbReference>
<name>A0A2M9ZL53_9LEPT</name>
<dbReference type="CDD" id="cd00616">
    <property type="entry name" value="AHBA_syn"/>
    <property type="match status" value="1"/>
</dbReference>
<dbReference type="Pfam" id="PF01041">
    <property type="entry name" value="DegT_DnrJ_EryC1"/>
    <property type="match status" value="1"/>
</dbReference>
<dbReference type="EMBL" id="NPDY01000004">
    <property type="protein sequence ID" value="PJZ70296.1"/>
    <property type="molecule type" value="Genomic_DNA"/>
</dbReference>
<evidence type="ECO:0000256" key="2">
    <source>
        <dbReference type="ARBA" id="ARBA00005125"/>
    </source>
</evidence>
<evidence type="ECO:0000313" key="14">
    <source>
        <dbReference type="EMBL" id="PJZ72820.1"/>
    </source>
</evidence>
<keyword evidence="4 14" id="KW-0808">Transferase</keyword>
<evidence type="ECO:0000256" key="12">
    <source>
        <dbReference type="RuleBase" id="RU004508"/>
    </source>
</evidence>
<evidence type="ECO:0000256" key="5">
    <source>
        <dbReference type="ARBA" id="ARBA00022898"/>
    </source>
</evidence>
<dbReference type="SUPFAM" id="SSF53383">
    <property type="entry name" value="PLP-dependent transferases"/>
    <property type="match status" value="1"/>
</dbReference>
<evidence type="ECO:0000256" key="1">
    <source>
        <dbReference type="ARBA" id="ARBA00001933"/>
    </source>
</evidence>
<dbReference type="PIRSF" id="PIRSF000390">
    <property type="entry name" value="PLP_StrS"/>
    <property type="match status" value="1"/>
</dbReference>
<evidence type="ECO:0000256" key="7">
    <source>
        <dbReference type="ARBA" id="ARBA00051587"/>
    </source>
</evidence>
<evidence type="ECO:0000313" key="15">
    <source>
        <dbReference type="Proteomes" id="UP000231962"/>
    </source>
</evidence>
<dbReference type="NCBIfam" id="TIGR04181">
    <property type="entry name" value="NHT_00031"/>
    <property type="match status" value="1"/>
</dbReference>
<evidence type="ECO:0000256" key="3">
    <source>
        <dbReference type="ARBA" id="ARBA00022576"/>
    </source>
</evidence>
<comment type="caution">
    <text evidence="14">The sequence shown here is derived from an EMBL/GenBank/DDBJ whole genome shotgun (WGS) entry which is preliminary data.</text>
</comment>
<dbReference type="RefSeq" id="WP_100713258.1">
    <property type="nucleotide sequence ID" value="NZ_NPDY01000004.1"/>
</dbReference>
<sequence>MSKNDSVTDRSLDLIISAIRSVVGDGNIPLHEPVFQGNEWKYLKECLDSTFVSSVGKFVDRFENEIASYTGAKHAVAVVNGTAALHIALKLAGVQAGDEVILPALTFVATANAVSYCDATPHFVDSEQKHLGIDPVKLREHLKFNTEIKGGFCIHKKTERRIRALVAMHTFGHPVQIEELQSLCRDFHLEFIEDAAESLGSFYFGQHTGTFGLFGTLSFNGNKTITTGGGGVILTNDAELAKRAKHITTTAKIPHPWSYEHDEIGYNYRMPNLNAALGCAQLESLPDLLLAKRTLFEKYSNAFSEVKDILIFPEPEGCKSNYWLQALLLSKGNVEFRDSLLEKTNKSGIMTRPVWTLLHKSKPFIHCPKADLEFAEWLEDRLINIPSSSNLCK</sequence>
<comment type="similarity">
    <text evidence="6 12">Belongs to the DegT/DnrJ/EryC1 family.</text>
</comment>
<evidence type="ECO:0000313" key="13">
    <source>
        <dbReference type="EMBL" id="PJZ70296.1"/>
    </source>
</evidence>
<feature type="modified residue" description="N6-(pyridoxal phosphate)lysine" evidence="11">
    <location>
        <position position="223"/>
    </location>
</feature>
<comment type="cofactor">
    <cofactor evidence="1">
        <name>pyridoxal 5'-phosphate</name>
        <dbReference type="ChEBI" id="CHEBI:597326"/>
    </cofactor>
</comment>
<dbReference type="AlphaFoldDB" id="A0A2M9ZL53"/>
<dbReference type="EMBL" id="NPDZ01000007">
    <property type="protein sequence ID" value="PJZ72820.1"/>
    <property type="molecule type" value="Genomic_DNA"/>
</dbReference>
<gene>
    <name evidence="13" type="ORF">CH360_06760</name>
    <name evidence="14" type="ORF">CH373_12210</name>
</gene>
<dbReference type="GO" id="GO:0000271">
    <property type="term" value="P:polysaccharide biosynthetic process"/>
    <property type="evidence" value="ECO:0007669"/>
    <property type="project" value="TreeGrafter"/>
</dbReference>
<proteinExistence type="inferred from homology"/>
<dbReference type="PANTHER" id="PTHR30244:SF30">
    <property type="entry name" value="BLR5990 PROTEIN"/>
    <property type="match status" value="1"/>
</dbReference>
<dbReference type="InterPro" id="IPR000653">
    <property type="entry name" value="DegT/StrS_aminotransferase"/>
</dbReference>
<evidence type="ECO:0000256" key="6">
    <source>
        <dbReference type="ARBA" id="ARBA00037999"/>
    </source>
</evidence>